<protein>
    <submittedName>
        <fullName evidence="9">Coenzyme A disulfide reductase</fullName>
        <ecNumber evidence="9">1.8.1.14</ecNumber>
    </submittedName>
</protein>
<keyword evidence="5 9" id="KW-0560">Oxidoreductase</keyword>
<evidence type="ECO:0000313" key="9">
    <source>
        <dbReference type="EMBL" id="GBC98214.1"/>
    </source>
</evidence>
<dbReference type="PANTHER" id="PTHR43429:SF1">
    <property type="entry name" value="NAD(P)H SULFUR OXIDOREDUCTASE (COA-DEPENDENT)"/>
    <property type="match status" value="1"/>
</dbReference>
<dbReference type="PANTHER" id="PTHR43429">
    <property type="entry name" value="PYRIDINE NUCLEOTIDE-DISULFIDE OXIDOREDUCTASE DOMAIN-CONTAINING"/>
    <property type="match status" value="1"/>
</dbReference>
<dbReference type="InterPro" id="IPR050260">
    <property type="entry name" value="FAD-bd_OxRdtase"/>
</dbReference>
<evidence type="ECO:0000256" key="5">
    <source>
        <dbReference type="ARBA" id="ARBA00023002"/>
    </source>
</evidence>
<dbReference type="EC" id="1.8.1.14" evidence="9"/>
<dbReference type="EMBL" id="BEHT01000007">
    <property type="protein sequence ID" value="GBC98214.1"/>
    <property type="molecule type" value="Genomic_DNA"/>
</dbReference>
<evidence type="ECO:0000256" key="3">
    <source>
        <dbReference type="ARBA" id="ARBA00022630"/>
    </source>
</evidence>
<dbReference type="Pfam" id="PF07992">
    <property type="entry name" value="Pyr_redox_2"/>
    <property type="match status" value="1"/>
</dbReference>
<dbReference type="AlphaFoldDB" id="A0A2H5XAM7"/>
<evidence type="ECO:0000256" key="2">
    <source>
        <dbReference type="ARBA" id="ARBA00009130"/>
    </source>
</evidence>
<comment type="similarity">
    <text evidence="2">Belongs to the class-III pyridine nucleotide-disulfide oxidoreductase family.</text>
</comment>
<dbReference type="InterPro" id="IPR016156">
    <property type="entry name" value="FAD/NAD-linked_Rdtase_dimer_sf"/>
</dbReference>
<feature type="domain" description="Pyridine nucleotide-disulphide oxidoreductase dimerisation" evidence="7">
    <location>
        <begin position="332"/>
        <end position="434"/>
    </location>
</feature>
<dbReference type="PRINTS" id="PR00411">
    <property type="entry name" value="PNDRDTASEI"/>
</dbReference>
<keyword evidence="4" id="KW-0274">FAD</keyword>
<comment type="caution">
    <text evidence="9">The sequence shown here is derived from an EMBL/GenBank/DDBJ whole genome shotgun (WGS) entry which is preliminary data.</text>
</comment>
<dbReference type="SUPFAM" id="SSF51905">
    <property type="entry name" value="FAD/NAD(P)-binding domain"/>
    <property type="match status" value="1"/>
</dbReference>
<accession>A0A2H5XAM7</accession>
<dbReference type="NCBIfam" id="NF007123">
    <property type="entry name" value="PRK09564.1"/>
    <property type="match status" value="1"/>
</dbReference>
<gene>
    <name evidence="9" type="primary">cdr</name>
    <name evidence="9" type="ORF">HRbin17_00713</name>
</gene>
<dbReference type="PRINTS" id="PR00368">
    <property type="entry name" value="FADPNR"/>
</dbReference>
<name>A0A2H5XAM7_9BACT</name>
<evidence type="ECO:0000256" key="4">
    <source>
        <dbReference type="ARBA" id="ARBA00022827"/>
    </source>
</evidence>
<evidence type="ECO:0000256" key="1">
    <source>
        <dbReference type="ARBA" id="ARBA00001974"/>
    </source>
</evidence>
<evidence type="ECO:0000259" key="7">
    <source>
        <dbReference type="Pfam" id="PF02852"/>
    </source>
</evidence>
<organism evidence="9 10">
    <name type="scientific">Candidatus Fervidibacter japonicus</name>
    <dbReference type="NCBI Taxonomy" id="2035412"/>
    <lineage>
        <taxon>Bacteria</taxon>
        <taxon>Candidatus Fervidibacterota</taxon>
        <taxon>Candidatus Fervidibacter</taxon>
    </lineage>
</organism>
<dbReference type="Proteomes" id="UP000236173">
    <property type="component" value="Unassembled WGS sequence"/>
</dbReference>
<reference evidence="10" key="1">
    <citation type="submission" date="2017-09" db="EMBL/GenBank/DDBJ databases">
        <title>Metaegenomics of thermophilic ammonia-oxidizing enrichment culture.</title>
        <authorList>
            <person name="Kato S."/>
            <person name="Suzuki K."/>
        </authorList>
    </citation>
    <scope>NUCLEOTIDE SEQUENCE [LARGE SCALE GENOMIC DNA]</scope>
</reference>
<dbReference type="Pfam" id="PF02852">
    <property type="entry name" value="Pyr_redox_dim"/>
    <property type="match status" value="1"/>
</dbReference>
<sequence>MGKRLVVIGGDAAGMSAAAKAKRINPTLSVIVLEKGCAVSYAACGIPYFIGGVVADAAQLLARTPQQFARHGIEVRLRHEAITVDPVQGTVTVYDRQSGREYKEPYDELLIATGAVPIKPPVHGADAPNTFTVRHFDDAVALKAFLDEHKPKRVTIIGAGYIGMEFAEAFWNLGIEVTVAERLPQVFTGIDPDMAALVAKELQEHGVALRLGEPVVALEQDERGFVRRVITPTTAWETDGVVFGSGVKPNVALAHTAGIPLDEVGAIATDERMHTAVEGVWAAGDCTSVLHLVTGKRAYIPLGTTANKQGRVAGENIAGGHAIFRGVVGTAVAKVFRLEVARTGLTEREAQQEGVAYVAVTITATDKARYYPTASPLTVKLLAEKSTGRLLGGQIVGQSGATKRIDVIATALHARMTVDQFAQLDLGYAPPFAPVWDPLLIAAQQLGKQV</sequence>
<comment type="cofactor">
    <cofactor evidence="1">
        <name>FAD</name>
        <dbReference type="ChEBI" id="CHEBI:57692"/>
    </cofactor>
</comment>
<feature type="domain" description="FAD/NAD(P)-binding" evidence="8">
    <location>
        <begin position="4"/>
        <end position="308"/>
    </location>
</feature>
<dbReference type="InterPro" id="IPR036188">
    <property type="entry name" value="FAD/NAD-bd_sf"/>
</dbReference>
<dbReference type="InterPro" id="IPR023753">
    <property type="entry name" value="FAD/NAD-binding_dom"/>
</dbReference>
<keyword evidence="3" id="KW-0285">Flavoprotein</keyword>
<dbReference type="Gene3D" id="3.50.50.60">
    <property type="entry name" value="FAD/NAD(P)-binding domain"/>
    <property type="match status" value="2"/>
</dbReference>
<evidence type="ECO:0000259" key="8">
    <source>
        <dbReference type="Pfam" id="PF07992"/>
    </source>
</evidence>
<keyword evidence="6" id="KW-0676">Redox-active center</keyword>
<dbReference type="GO" id="GO:0050451">
    <property type="term" value="F:CoA-disulfide reductase (NADPH) activity"/>
    <property type="evidence" value="ECO:0007669"/>
    <property type="project" value="UniProtKB-EC"/>
</dbReference>
<evidence type="ECO:0000313" key="10">
    <source>
        <dbReference type="Proteomes" id="UP000236173"/>
    </source>
</evidence>
<dbReference type="InterPro" id="IPR004099">
    <property type="entry name" value="Pyr_nucl-diS_OxRdtase_dimer"/>
</dbReference>
<proteinExistence type="inferred from homology"/>
<evidence type="ECO:0000256" key="6">
    <source>
        <dbReference type="ARBA" id="ARBA00023284"/>
    </source>
</evidence>
<dbReference type="SUPFAM" id="SSF55424">
    <property type="entry name" value="FAD/NAD-linked reductases, dimerisation (C-terminal) domain"/>
    <property type="match status" value="1"/>
</dbReference>